<sequence>MRVLVAAALVYGVLSIVLSGVLSPLLTGELRGLLATPAAIVPVLVVDVVWGLACGGIALALQRRRRAHRAGLRG</sequence>
<evidence type="ECO:0000313" key="2">
    <source>
        <dbReference type="EMBL" id="GAA4666331.1"/>
    </source>
</evidence>
<keyword evidence="3" id="KW-1185">Reference proteome</keyword>
<comment type="caution">
    <text evidence="2">The sequence shown here is derived from an EMBL/GenBank/DDBJ whole genome shotgun (WGS) entry which is preliminary data.</text>
</comment>
<dbReference type="EMBL" id="BAABIL010000884">
    <property type="protein sequence ID" value="GAA4666331.1"/>
    <property type="molecule type" value="Genomic_DNA"/>
</dbReference>
<proteinExistence type="predicted"/>
<reference evidence="3" key="1">
    <citation type="journal article" date="2019" name="Int. J. Syst. Evol. Microbiol.">
        <title>The Global Catalogue of Microorganisms (GCM) 10K type strain sequencing project: providing services to taxonomists for standard genome sequencing and annotation.</title>
        <authorList>
            <consortium name="The Broad Institute Genomics Platform"/>
            <consortium name="The Broad Institute Genome Sequencing Center for Infectious Disease"/>
            <person name="Wu L."/>
            <person name="Ma J."/>
        </authorList>
    </citation>
    <scope>NUCLEOTIDE SEQUENCE [LARGE SCALE GENOMIC DNA]</scope>
    <source>
        <strain evidence="3">JCM 18126</strain>
    </source>
</reference>
<dbReference type="RefSeq" id="WP_345714347.1">
    <property type="nucleotide sequence ID" value="NZ_BAABIL010000884.1"/>
</dbReference>
<gene>
    <name evidence="2" type="ORF">GCM10023225_36040</name>
</gene>
<organism evidence="2 3">
    <name type="scientific">Kineococcus glutinatus</name>
    <dbReference type="NCBI Taxonomy" id="1070872"/>
    <lineage>
        <taxon>Bacteria</taxon>
        <taxon>Bacillati</taxon>
        <taxon>Actinomycetota</taxon>
        <taxon>Actinomycetes</taxon>
        <taxon>Kineosporiales</taxon>
        <taxon>Kineosporiaceae</taxon>
        <taxon>Kineococcus</taxon>
    </lineage>
</organism>
<keyword evidence="1" id="KW-0472">Membrane</keyword>
<name>A0ABP8VNY1_9ACTN</name>
<accession>A0ABP8VNY1</accession>
<dbReference type="Proteomes" id="UP001501195">
    <property type="component" value="Unassembled WGS sequence"/>
</dbReference>
<keyword evidence="1" id="KW-0812">Transmembrane</keyword>
<protein>
    <submittedName>
        <fullName evidence="2">Uncharacterized protein</fullName>
    </submittedName>
</protein>
<evidence type="ECO:0000313" key="3">
    <source>
        <dbReference type="Proteomes" id="UP001501195"/>
    </source>
</evidence>
<evidence type="ECO:0000256" key="1">
    <source>
        <dbReference type="SAM" id="Phobius"/>
    </source>
</evidence>
<keyword evidence="1" id="KW-1133">Transmembrane helix</keyword>
<feature type="transmembrane region" description="Helical" evidence="1">
    <location>
        <begin position="35"/>
        <end position="61"/>
    </location>
</feature>